<organism evidence="1">
    <name type="scientific">Tanacetum cinerariifolium</name>
    <name type="common">Dalmatian daisy</name>
    <name type="synonym">Chrysanthemum cinerariifolium</name>
    <dbReference type="NCBI Taxonomy" id="118510"/>
    <lineage>
        <taxon>Eukaryota</taxon>
        <taxon>Viridiplantae</taxon>
        <taxon>Streptophyta</taxon>
        <taxon>Embryophyta</taxon>
        <taxon>Tracheophyta</taxon>
        <taxon>Spermatophyta</taxon>
        <taxon>Magnoliopsida</taxon>
        <taxon>eudicotyledons</taxon>
        <taxon>Gunneridae</taxon>
        <taxon>Pentapetalae</taxon>
        <taxon>asterids</taxon>
        <taxon>campanulids</taxon>
        <taxon>Asterales</taxon>
        <taxon>Asteraceae</taxon>
        <taxon>Asteroideae</taxon>
        <taxon>Anthemideae</taxon>
        <taxon>Anthemidinae</taxon>
        <taxon>Tanacetum</taxon>
    </lineage>
</organism>
<gene>
    <name evidence="1" type="ORF">Tci_035452</name>
</gene>
<accession>A0A6L2LT46</accession>
<dbReference type="AlphaFoldDB" id="A0A6L2LT46"/>
<reference evidence="1" key="1">
    <citation type="journal article" date="2019" name="Sci. Rep.">
        <title>Draft genome of Tanacetum cinerariifolium, the natural source of mosquito coil.</title>
        <authorList>
            <person name="Yamashiro T."/>
            <person name="Shiraishi A."/>
            <person name="Satake H."/>
            <person name="Nakayama K."/>
        </authorList>
    </citation>
    <scope>NUCLEOTIDE SEQUENCE</scope>
</reference>
<evidence type="ECO:0000313" key="1">
    <source>
        <dbReference type="EMBL" id="GEU63474.1"/>
    </source>
</evidence>
<name>A0A6L2LT46_TANCI</name>
<proteinExistence type="predicted"/>
<sequence length="277" mass="32742">MENYKDPPVTLTTRTIDDSLENCVLIHFMSCRQIGSLPEHTEAVPFTYHLNGHYIKFRREEFCLITRLRFGLKNSDHYVEGINPFKRLLFGSDIDAGHITGQMLLDKINGEEFSKLQDEDVVVVCFKWAFKGARPNRKLRPDAFEAKAEWWVFSRDLFDGRIREAPPILTPANLKSRFNVPKYIDQRFDEQQQIIKELQKNNEAQDRLLNEVYNFYKVEELMYLGSRATDDYISLHNVDHTKAVRYKYVDCMRFLKSPESVYLDCFIKGFVVEVRFW</sequence>
<dbReference type="EMBL" id="BKCJ010004853">
    <property type="protein sequence ID" value="GEU63474.1"/>
    <property type="molecule type" value="Genomic_DNA"/>
</dbReference>
<comment type="caution">
    <text evidence="1">The sequence shown here is derived from an EMBL/GenBank/DDBJ whole genome shotgun (WGS) entry which is preliminary data.</text>
</comment>
<protein>
    <submittedName>
        <fullName evidence="1">Uncharacterized protein</fullName>
    </submittedName>
</protein>